<feature type="domain" description="GGDEF" evidence="6">
    <location>
        <begin position="426"/>
        <end position="559"/>
    </location>
</feature>
<dbReference type="InterPro" id="IPR043128">
    <property type="entry name" value="Rev_trsase/Diguanyl_cyclase"/>
</dbReference>
<evidence type="ECO:0000313" key="9">
    <source>
        <dbReference type="Proteomes" id="UP000252707"/>
    </source>
</evidence>
<dbReference type="Gene3D" id="1.20.120.160">
    <property type="entry name" value="HPT domain"/>
    <property type="match status" value="1"/>
</dbReference>
<proteinExistence type="predicted"/>
<dbReference type="InterPro" id="IPR001789">
    <property type="entry name" value="Sig_transdc_resp-reg_receiver"/>
</dbReference>
<feature type="domain" description="Response regulatory" evidence="4">
    <location>
        <begin position="139"/>
        <end position="256"/>
    </location>
</feature>
<dbReference type="Pfam" id="PF00990">
    <property type="entry name" value="GGDEF"/>
    <property type="match status" value="1"/>
</dbReference>
<dbReference type="PROSITE" id="PS50894">
    <property type="entry name" value="HPT"/>
    <property type="match status" value="1"/>
</dbReference>
<dbReference type="SMART" id="SM00267">
    <property type="entry name" value="GGDEF"/>
    <property type="match status" value="1"/>
</dbReference>
<evidence type="ECO:0000259" key="4">
    <source>
        <dbReference type="PROSITE" id="PS50110"/>
    </source>
</evidence>
<dbReference type="InterPro" id="IPR036641">
    <property type="entry name" value="HPT_dom_sf"/>
</dbReference>
<feature type="domain" description="HPt" evidence="7">
    <location>
        <begin position="10"/>
        <end position="117"/>
    </location>
</feature>
<dbReference type="PROSITE" id="PS50883">
    <property type="entry name" value="EAL"/>
    <property type="match status" value="1"/>
</dbReference>
<dbReference type="InterPro" id="IPR001633">
    <property type="entry name" value="EAL_dom"/>
</dbReference>
<reference evidence="8 9" key="1">
    <citation type="submission" date="2018-07" db="EMBL/GenBank/DDBJ databases">
        <title>Genomic Encyclopedia of Type Strains, Phase IV (KMG-IV): sequencing the most valuable type-strain genomes for metagenomic binning, comparative biology and taxonomic classification.</title>
        <authorList>
            <person name="Goeker M."/>
        </authorList>
    </citation>
    <scope>NUCLEOTIDE SEQUENCE [LARGE SCALE GENOMIC DNA]</scope>
    <source>
        <strain evidence="8 9">DSM 26407</strain>
    </source>
</reference>
<dbReference type="SUPFAM" id="SSF141868">
    <property type="entry name" value="EAL domain-like"/>
    <property type="match status" value="1"/>
</dbReference>
<dbReference type="GO" id="GO:0071111">
    <property type="term" value="F:cyclic-guanylate-specific phosphodiesterase activity"/>
    <property type="evidence" value="ECO:0007669"/>
    <property type="project" value="InterPro"/>
</dbReference>
<evidence type="ECO:0000256" key="1">
    <source>
        <dbReference type="ARBA" id="ARBA00023012"/>
    </source>
</evidence>
<dbReference type="OrthoDB" id="9812260at2"/>
<dbReference type="InterPro" id="IPR011006">
    <property type="entry name" value="CheY-like_superfamily"/>
</dbReference>
<dbReference type="InterPro" id="IPR029787">
    <property type="entry name" value="Nucleotide_cyclase"/>
</dbReference>
<dbReference type="RefSeq" id="WP_114279915.1">
    <property type="nucleotide sequence ID" value="NZ_QPJY01000005.1"/>
</dbReference>
<feature type="modified residue" description="4-aspartylphosphate" evidence="3">
    <location>
        <position position="188"/>
    </location>
</feature>
<dbReference type="AlphaFoldDB" id="A0A369C9B0"/>
<evidence type="ECO:0000259" key="5">
    <source>
        <dbReference type="PROSITE" id="PS50883"/>
    </source>
</evidence>
<dbReference type="CDD" id="cd01949">
    <property type="entry name" value="GGDEF"/>
    <property type="match status" value="1"/>
</dbReference>
<feature type="domain" description="EAL" evidence="5">
    <location>
        <begin position="570"/>
        <end position="822"/>
    </location>
</feature>
<dbReference type="PROSITE" id="PS50887">
    <property type="entry name" value="GGDEF"/>
    <property type="match status" value="1"/>
</dbReference>
<evidence type="ECO:0000313" key="8">
    <source>
        <dbReference type="EMBL" id="RCX30313.1"/>
    </source>
</evidence>
<dbReference type="NCBIfam" id="TIGR00254">
    <property type="entry name" value="GGDEF"/>
    <property type="match status" value="1"/>
</dbReference>
<dbReference type="Gene3D" id="3.30.70.270">
    <property type="match status" value="1"/>
</dbReference>
<dbReference type="SUPFAM" id="SSF55073">
    <property type="entry name" value="Nucleotide cyclase"/>
    <property type="match status" value="1"/>
</dbReference>
<dbReference type="InterPro" id="IPR050706">
    <property type="entry name" value="Cyclic-di-GMP_PDE-like"/>
</dbReference>
<dbReference type="SUPFAM" id="SSF52172">
    <property type="entry name" value="CheY-like"/>
    <property type="match status" value="2"/>
</dbReference>
<sequence length="822" mass="89842">MPDKHHDDSLQERLVRLRQAYFKDLPRKLQRIESGWERLSGTPVTGERLKDLRQQVHNLAGSSGTFEFPGLSRAAQELELMIGSVLDQETPLTKAQRDKLQGRMEALAQVARDTDPDETADKFVHNITEPLVGPEGSGLLFIVDDDPDVSGYLGQNLRAHGFEVRQLQTLKSLQEAVEEEHPAVILMDIIFPEGELAGVEAIAELRKSMENPPAVLFLSSRSDMIARLEAMRAGADAYLTKPVDIPTLVSKLSLLISPSAQAEPYRVLVVDDDRSQALYCAAILKKAGMLPEIITDPMTVMGILDTFVPDLILLDLYMPKVGGLELASVIRQREDLGDIPIVFLSGETDAEKRFAALSLGADDFLTKPITPPHLVSAVRNRILRSRAMQAKLKLLARQDRLTGLYNRDYLLSQLERIVDQVVAGGLGRALVYLSIDNFKELSARLGMRGGDRVVAGVAEQVRRAARAGDLLGRYSGASFIVALRSPDLDAARIWADGLRAQVERNIMDTGPQSVSVTVSLGIVGLGSTVPDAATAVMQANQACHTAQELGGNRVQVYQATEGVSLRADAEQGWVKRVEAALNEDGLRLVYQPIVNLHGEQAPFYEIFVRLLDEEGAEVPAARFIPVAERNGLMPRVDRWVLQHAVRAAAGQHRNGNPVRLFVTLSATTVGDTGLLAWVADILKEARLPNEALVIQCSARDAEDRLKPARELIDGLHDLGVATGLSHFGGGGAPLSLLNHLNPDYIKFDQQLVRESLAESRPGATLRELISTTRALGKQSIVPFVEEAATLATLWSCGVDYVQGYFVQGPDAHPDYDFVSATL</sequence>
<dbReference type="Pfam" id="PF00072">
    <property type="entry name" value="Response_reg"/>
    <property type="match status" value="2"/>
</dbReference>
<evidence type="ECO:0000256" key="2">
    <source>
        <dbReference type="PROSITE-ProRule" id="PRU00110"/>
    </source>
</evidence>
<dbReference type="PANTHER" id="PTHR33121">
    <property type="entry name" value="CYCLIC DI-GMP PHOSPHODIESTERASE PDEF"/>
    <property type="match status" value="1"/>
</dbReference>
<evidence type="ECO:0000259" key="6">
    <source>
        <dbReference type="PROSITE" id="PS50887"/>
    </source>
</evidence>
<dbReference type="Gene3D" id="3.40.50.2300">
    <property type="match status" value="2"/>
</dbReference>
<feature type="domain" description="Response regulatory" evidence="4">
    <location>
        <begin position="266"/>
        <end position="382"/>
    </location>
</feature>
<evidence type="ECO:0000259" key="7">
    <source>
        <dbReference type="PROSITE" id="PS50894"/>
    </source>
</evidence>
<keyword evidence="9" id="KW-1185">Reference proteome</keyword>
<dbReference type="SUPFAM" id="SSF47226">
    <property type="entry name" value="Histidine-containing phosphotransfer domain, HPT domain"/>
    <property type="match status" value="1"/>
</dbReference>
<dbReference type="GO" id="GO:0000160">
    <property type="term" value="P:phosphorelay signal transduction system"/>
    <property type="evidence" value="ECO:0007669"/>
    <property type="project" value="UniProtKB-KW"/>
</dbReference>
<dbReference type="CDD" id="cd01948">
    <property type="entry name" value="EAL"/>
    <property type="match status" value="1"/>
</dbReference>
<dbReference type="Gene3D" id="3.20.20.450">
    <property type="entry name" value="EAL domain"/>
    <property type="match status" value="1"/>
</dbReference>
<name>A0A369C9B0_9GAMM</name>
<dbReference type="Pfam" id="PF01627">
    <property type="entry name" value="Hpt"/>
    <property type="match status" value="1"/>
</dbReference>
<evidence type="ECO:0000256" key="3">
    <source>
        <dbReference type="PROSITE-ProRule" id="PRU00169"/>
    </source>
</evidence>
<protein>
    <submittedName>
        <fullName evidence="8">Diguanylate cyclase (GGDEF)-like protein</fullName>
    </submittedName>
</protein>
<dbReference type="Pfam" id="PF00563">
    <property type="entry name" value="EAL"/>
    <property type="match status" value="1"/>
</dbReference>
<dbReference type="InterPro" id="IPR008207">
    <property type="entry name" value="Sig_transdc_His_kin_Hpt_dom"/>
</dbReference>
<dbReference type="EMBL" id="QPJY01000005">
    <property type="protein sequence ID" value="RCX30313.1"/>
    <property type="molecule type" value="Genomic_DNA"/>
</dbReference>
<dbReference type="SMART" id="SM00052">
    <property type="entry name" value="EAL"/>
    <property type="match status" value="1"/>
</dbReference>
<feature type="modified residue" description="Phosphohistidine" evidence="2">
    <location>
        <position position="57"/>
    </location>
</feature>
<gene>
    <name evidence="8" type="ORF">DFQ59_105147</name>
</gene>
<organism evidence="8 9">
    <name type="scientific">Thioalbus denitrificans</name>
    <dbReference type="NCBI Taxonomy" id="547122"/>
    <lineage>
        <taxon>Bacteria</taxon>
        <taxon>Pseudomonadati</taxon>
        <taxon>Pseudomonadota</taxon>
        <taxon>Gammaproteobacteria</taxon>
        <taxon>Chromatiales</taxon>
        <taxon>Ectothiorhodospiraceae</taxon>
        <taxon>Thioalbus</taxon>
    </lineage>
</organism>
<dbReference type="SMART" id="SM00448">
    <property type="entry name" value="REC"/>
    <property type="match status" value="2"/>
</dbReference>
<comment type="caution">
    <text evidence="8">The sequence shown here is derived from an EMBL/GenBank/DDBJ whole genome shotgun (WGS) entry which is preliminary data.</text>
</comment>
<keyword evidence="1" id="KW-0902">Two-component regulatory system</keyword>
<dbReference type="GO" id="GO:0004672">
    <property type="term" value="F:protein kinase activity"/>
    <property type="evidence" value="ECO:0007669"/>
    <property type="project" value="UniProtKB-ARBA"/>
</dbReference>
<dbReference type="Proteomes" id="UP000252707">
    <property type="component" value="Unassembled WGS sequence"/>
</dbReference>
<dbReference type="InterPro" id="IPR000160">
    <property type="entry name" value="GGDEF_dom"/>
</dbReference>
<dbReference type="PANTHER" id="PTHR33121:SF23">
    <property type="entry name" value="CYCLIC DI-GMP PHOSPHODIESTERASE PDEB"/>
    <property type="match status" value="1"/>
</dbReference>
<feature type="modified residue" description="4-aspartylphosphate" evidence="3">
    <location>
        <position position="315"/>
    </location>
</feature>
<dbReference type="PROSITE" id="PS50110">
    <property type="entry name" value="RESPONSE_REGULATORY"/>
    <property type="match status" value="2"/>
</dbReference>
<keyword evidence="3" id="KW-0597">Phosphoprotein</keyword>
<accession>A0A369C9B0</accession>
<dbReference type="InterPro" id="IPR035919">
    <property type="entry name" value="EAL_sf"/>
</dbReference>